<feature type="transmembrane region" description="Helical" evidence="1">
    <location>
        <begin position="372"/>
        <end position="391"/>
    </location>
</feature>
<feature type="transmembrane region" description="Helical" evidence="1">
    <location>
        <begin position="626"/>
        <end position="647"/>
    </location>
</feature>
<comment type="caution">
    <text evidence="2">The sequence shown here is derived from an EMBL/GenBank/DDBJ whole genome shotgun (WGS) entry which is preliminary data.</text>
</comment>
<evidence type="ECO:0000313" key="3">
    <source>
        <dbReference type="Proteomes" id="UP000256661"/>
    </source>
</evidence>
<feature type="transmembrane region" description="Helical" evidence="1">
    <location>
        <begin position="397"/>
        <end position="416"/>
    </location>
</feature>
<keyword evidence="1" id="KW-1133">Transmembrane helix</keyword>
<feature type="transmembrane region" description="Helical" evidence="1">
    <location>
        <begin position="697"/>
        <end position="717"/>
    </location>
</feature>
<evidence type="ECO:0000313" key="2">
    <source>
        <dbReference type="EMBL" id="REE95074.1"/>
    </source>
</evidence>
<dbReference type="Proteomes" id="UP000256661">
    <property type="component" value="Unassembled WGS sequence"/>
</dbReference>
<protein>
    <submittedName>
        <fullName evidence="2">Uncharacterized protein</fullName>
    </submittedName>
</protein>
<feature type="transmembrane region" description="Helical" evidence="1">
    <location>
        <begin position="516"/>
        <end position="533"/>
    </location>
</feature>
<name>A0A3D9SR12_9ACTN</name>
<feature type="transmembrane region" description="Helical" evidence="1">
    <location>
        <begin position="284"/>
        <end position="303"/>
    </location>
</feature>
<reference evidence="2 3" key="1">
    <citation type="submission" date="2018-08" db="EMBL/GenBank/DDBJ databases">
        <title>Sequencing the genomes of 1000 actinobacteria strains.</title>
        <authorList>
            <person name="Klenk H.-P."/>
        </authorList>
    </citation>
    <scope>NUCLEOTIDE SEQUENCE [LARGE SCALE GENOMIC DNA]</scope>
    <source>
        <strain evidence="2 3">DSM 43927</strain>
    </source>
</reference>
<gene>
    <name evidence="2" type="ORF">DFJ69_0454</name>
</gene>
<keyword evidence="1" id="KW-0812">Transmembrane</keyword>
<dbReference type="RefSeq" id="WP_116020934.1">
    <property type="nucleotide sequence ID" value="NZ_QTTT01000001.1"/>
</dbReference>
<accession>A0A3D9SR12</accession>
<feature type="transmembrane region" description="Helical" evidence="1">
    <location>
        <begin position="423"/>
        <end position="444"/>
    </location>
</feature>
<keyword evidence="1" id="KW-0472">Membrane</keyword>
<feature type="transmembrane region" description="Helical" evidence="1">
    <location>
        <begin position="768"/>
        <end position="797"/>
    </location>
</feature>
<proteinExistence type="predicted"/>
<evidence type="ECO:0000256" key="1">
    <source>
        <dbReference type="SAM" id="Phobius"/>
    </source>
</evidence>
<feature type="transmembrane region" description="Helical" evidence="1">
    <location>
        <begin position="315"/>
        <end position="336"/>
    </location>
</feature>
<feature type="transmembrane region" description="Helical" evidence="1">
    <location>
        <begin position="723"/>
        <end position="747"/>
    </location>
</feature>
<feature type="transmembrane region" description="Helical" evidence="1">
    <location>
        <begin position="667"/>
        <end position="685"/>
    </location>
</feature>
<dbReference type="OrthoDB" id="3498585at2"/>
<keyword evidence="3" id="KW-1185">Reference proteome</keyword>
<dbReference type="AlphaFoldDB" id="A0A3D9SR12"/>
<dbReference type="EMBL" id="QTTT01000001">
    <property type="protein sequence ID" value="REE95074.1"/>
    <property type="molecule type" value="Genomic_DNA"/>
</dbReference>
<feature type="transmembrane region" description="Helical" evidence="1">
    <location>
        <begin position="259"/>
        <end position="278"/>
    </location>
</feature>
<feature type="transmembrane region" description="Helical" evidence="1">
    <location>
        <begin position="342"/>
        <end position="365"/>
    </location>
</feature>
<organism evidence="2 3">
    <name type="scientific">Thermomonospora umbrina</name>
    <dbReference type="NCBI Taxonomy" id="111806"/>
    <lineage>
        <taxon>Bacteria</taxon>
        <taxon>Bacillati</taxon>
        <taxon>Actinomycetota</taxon>
        <taxon>Actinomycetes</taxon>
        <taxon>Streptosporangiales</taxon>
        <taxon>Thermomonosporaceae</taxon>
        <taxon>Thermomonospora</taxon>
    </lineage>
</organism>
<sequence>MFAVPSLRPAVRLAPAWALLAVVFGLGFAAHHQAPPRPLGAPVSDMGPGGAEEDAALAGLPGTGRTAYAEVEFVSGPQGIRERATYTIRTRRGDPLLRLIRLGEVRSGPVARRYAGAPGGASFRPAVIETRGGDGDVLITITSSYLGISPEWWVTVREAGVASGLTVRTRGIDLSRVSAPMEPTAQNATTVVFDAAAGQGKVRVALAAKGSSSPDPSGSLNSLGNNPALWHVARAMPWIVLLVAASLSRDAGCRRFRVAGWAYLGAVPPLAALLLYASEQMAGSVLSLVFVVAPALAVGWLRTIGDPPRPASPTYGPAMLAVAAGVSALAVLAFGGAPWQRFAWLVGLTVAAGAFGLLSAVCAGWPRRAVPLALAFVPGTVVTEFLAGQLWRSGNGLAYLAFGVLLAPLAVGVVDLARPVWPWLWRAGAVVVVVSLAVPVGMLAEPAITMNAPTPQYLVTVGEMAVSVLDVAMLGVLVIMLARRGDRAATLAEPLARGAVIAVAVIVAAPGYQTAFGPAVATVLLVLVLLWALPPSRAQRAVDLAEVSGRTHERLLRREIWHRFRQRLAHAVYRAGPDGVVSGDRELSDLRTVWAQVNDAGTRWRGIALTERALGSSAGFRPRDNALAGAVAAGALTAPMALYEVWISYVGTDYDHSASLTALVARYGLNAARWLVYGAVFGYFYTRLRGMRPISKACGLVAAIAIPELLAIATVPYSTQQAILFATGIRAGQLLVLAIGLGLYWEWRLAQAAGVPWGRIRDFRTPTALAAPITAVAVALTTAVATPLAGAAVATLLQPSPAPPSSTVQSR</sequence>
<feature type="transmembrane region" description="Helical" evidence="1">
    <location>
        <begin position="464"/>
        <end position="482"/>
    </location>
</feature>